<dbReference type="AlphaFoldDB" id="A0A835HI11"/>
<proteinExistence type="predicted"/>
<accession>A0A835HI11</accession>
<protein>
    <submittedName>
        <fullName evidence="1">Uncharacterized protein</fullName>
    </submittedName>
</protein>
<name>A0A835HI11_9MAGN</name>
<dbReference type="OrthoDB" id="2012664at2759"/>
<reference evidence="1 2" key="1">
    <citation type="submission" date="2020-10" db="EMBL/GenBank/DDBJ databases">
        <title>The Coptis chinensis genome and diversification of protoberbering-type alkaloids.</title>
        <authorList>
            <person name="Wang B."/>
            <person name="Shu S."/>
            <person name="Song C."/>
            <person name="Liu Y."/>
        </authorList>
    </citation>
    <scope>NUCLEOTIDE SEQUENCE [LARGE SCALE GENOMIC DNA]</scope>
    <source>
        <strain evidence="1">HL-2020</strain>
        <tissue evidence="1">Leaf</tissue>
    </source>
</reference>
<comment type="caution">
    <text evidence="1">The sequence shown here is derived from an EMBL/GenBank/DDBJ whole genome shotgun (WGS) entry which is preliminary data.</text>
</comment>
<dbReference type="Proteomes" id="UP000631114">
    <property type="component" value="Unassembled WGS sequence"/>
</dbReference>
<evidence type="ECO:0000313" key="2">
    <source>
        <dbReference type="Proteomes" id="UP000631114"/>
    </source>
</evidence>
<sequence length="266" mass="29987">MKSHLGRIPHMDIELCNVSPESVMQLARSAAQELGRKKGKTKGINEYMRASVDNSQVEKTSTKQLTLNAMLRKKEKEEVDLEIARMVIANNLSFNLLRSPEFINAMEAVARHGPSYVPPSNETVRTKLKKQLHNPLMATAGLLNPHLYFDKLVKHDDKIDKGVMEALKKMVPPEDHEAFSDQLADYIALQANIFMPFARSLLHKKHPFPNVPDTTTTTATVPIPLGQVVVNIEDDDIDYAENDGDDVDLDYDDIQHDYAAPHFLFD</sequence>
<organism evidence="1 2">
    <name type="scientific">Coptis chinensis</name>
    <dbReference type="NCBI Taxonomy" id="261450"/>
    <lineage>
        <taxon>Eukaryota</taxon>
        <taxon>Viridiplantae</taxon>
        <taxon>Streptophyta</taxon>
        <taxon>Embryophyta</taxon>
        <taxon>Tracheophyta</taxon>
        <taxon>Spermatophyta</taxon>
        <taxon>Magnoliopsida</taxon>
        <taxon>Ranunculales</taxon>
        <taxon>Ranunculaceae</taxon>
        <taxon>Coptidoideae</taxon>
        <taxon>Coptis</taxon>
    </lineage>
</organism>
<gene>
    <name evidence="1" type="ORF">IFM89_029964</name>
</gene>
<keyword evidence="2" id="KW-1185">Reference proteome</keyword>
<evidence type="ECO:0000313" key="1">
    <source>
        <dbReference type="EMBL" id="KAF9598714.1"/>
    </source>
</evidence>
<dbReference type="EMBL" id="JADFTS010000007">
    <property type="protein sequence ID" value="KAF9598714.1"/>
    <property type="molecule type" value="Genomic_DNA"/>
</dbReference>